<dbReference type="AlphaFoldDB" id="A0A327Q8T5"/>
<evidence type="ECO:0000256" key="1">
    <source>
        <dbReference type="SAM" id="Phobius"/>
    </source>
</evidence>
<gene>
    <name evidence="2" type="ORF">LX64_04006</name>
</gene>
<sequence>MNIHQNKRKLYKHVHQPVNRRGNYLMYYLLVGTFVASLLVQIVAKYCAQ</sequence>
<accession>A0A327Q8T5</accession>
<proteinExistence type="predicted"/>
<feature type="transmembrane region" description="Helical" evidence="1">
    <location>
        <begin position="25"/>
        <end position="44"/>
    </location>
</feature>
<protein>
    <submittedName>
        <fullName evidence="2">Uncharacterized protein</fullName>
    </submittedName>
</protein>
<keyword evidence="3" id="KW-1185">Reference proteome</keyword>
<dbReference type="RefSeq" id="WP_158538687.1">
    <property type="nucleotide sequence ID" value="NZ_QLLL01000008.1"/>
</dbReference>
<comment type="caution">
    <text evidence="2">The sequence shown here is derived from an EMBL/GenBank/DDBJ whole genome shotgun (WGS) entry which is preliminary data.</text>
</comment>
<evidence type="ECO:0000313" key="2">
    <source>
        <dbReference type="EMBL" id="RAJ00304.1"/>
    </source>
</evidence>
<keyword evidence="1" id="KW-0472">Membrane</keyword>
<evidence type="ECO:0000313" key="3">
    <source>
        <dbReference type="Proteomes" id="UP000249547"/>
    </source>
</evidence>
<name>A0A327Q8T5_9BACT</name>
<keyword evidence="1" id="KW-1133">Transmembrane helix</keyword>
<keyword evidence="1" id="KW-0812">Transmembrane</keyword>
<reference evidence="2 3" key="1">
    <citation type="submission" date="2018-06" db="EMBL/GenBank/DDBJ databases">
        <title>Genomic Encyclopedia of Archaeal and Bacterial Type Strains, Phase II (KMG-II): from individual species to whole genera.</title>
        <authorList>
            <person name="Goeker M."/>
        </authorList>
    </citation>
    <scope>NUCLEOTIDE SEQUENCE [LARGE SCALE GENOMIC DNA]</scope>
    <source>
        <strain evidence="2 3">DSM 23857</strain>
    </source>
</reference>
<dbReference type="EMBL" id="QLLL01000008">
    <property type="protein sequence ID" value="RAJ00304.1"/>
    <property type="molecule type" value="Genomic_DNA"/>
</dbReference>
<organism evidence="2 3">
    <name type="scientific">Chitinophaga skermanii</name>
    <dbReference type="NCBI Taxonomy" id="331697"/>
    <lineage>
        <taxon>Bacteria</taxon>
        <taxon>Pseudomonadati</taxon>
        <taxon>Bacteroidota</taxon>
        <taxon>Chitinophagia</taxon>
        <taxon>Chitinophagales</taxon>
        <taxon>Chitinophagaceae</taxon>
        <taxon>Chitinophaga</taxon>
    </lineage>
</organism>
<dbReference type="Proteomes" id="UP000249547">
    <property type="component" value="Unassembled WGS sequence"/>
</dbReference>